<feature type="compositionally biased region" description="Basic and acidic residues" evidence="1">
    <location>
        <begin position="249"/>
        <end position="280"/>
    </location>
</feature>
<proteinExistence type="predicted"/>
<evidence type="ECO:0008006" key="3">
    <source>
        <dbReference type="Google" id="ProtNLM"/>
    </source>
</evidence>
<accession>T0Z308</accession>
<dbReference type="InterPro" id="IPR016024">
    <property type="entry name" value="ARM-type_fold"/>
</dbReference>
<dbReference type="SUPFAM" id="SSF48371">
    <property type="entry name" value="ARM repeat"/>
    <property type="match status" value="1"/>
</dbReference>
<evidence type="ECO:0000313" key="2">
    <source>
        <dbReference type="EMBL" id="EQD42336.1"/>
    </source>
</evidence>
<protein>
    <recommendedName>
        <fullName evidence="3">HEAT repeat domain-containing protein</fullName>
    </recommendedName>
</protein>
<reference evidence="2" key="2">
    <citation type="journal article" date="2014" name="ISME J.">
        <title>Microbial stratification in low pH oxic and suboxic macroscopic growths along an acid mine drainage.</title>
        <authorList>
            <person name="Mendez-Garcia C."/>
            <person name="Mesa V."/>
            <person name="Sprenger R.R."/>
            <person name="Richter M."/>
            <person name="Diez M.S."/>
            <person name="Solano J."/>
            <person name="Bargiela R."/>
            <person name="Golyshina O.V."/>
            <person name="Manteca A."/>
            <person name="Ramos J.L."/>
            <person name="Gallego J.R."/>
            <person name="Llorente I."/>
            <person name="Martins Dos Santos V.A."/>
            <person name="Jensen O.N."/>
            <person name="Pelaez A.I."/>
            <person name="Sanchez J."/>
            <person name="Ferrer M."/>
        </authorList>
    </citation>
    <scope>NUCLEOTIDE SEQUENCE</scope>
</reference>
<dbReference type="InterPro" id="IPR004155">
    <property type="entry name" value="PBS_lyase_HEAT"/>
</dbReference>
<evidence type="ECO:0000256" key="1">
    <source>
        <dbReference type="SAM" id="MobiDB-lite"/>
    </source>
</evidence>
<dbReference type="Pfam" id="PF13646">
    <property type="entry name" value="HEAT_2"/>
    <property type="match status" value="2"/>
</dbReference>
<reference evidence="2" key="1">
    <citation type="submission" date="2013-08" db="EMBL/GenBank/DDBJ databases">
        <authorList>
            <person name="Mendez C."/>
            <person name="Richter M."/>
            <person name="Ferrer M."/>
            <person name="Sanchez J."/>
        </authorList>
    </citation>
    <scope>NUCLEOTIDE SEQUENCE</scope>
</reference>
<comment type="caution">
    <text evidence="2">The sequence shown here is derived from an EMBL/GenBank/DDBJ whole genome shotgun (WGS) entry which is preliminary data.</text>
</comment>
<feature type="non-terminal residue" evidence="2">
    <location>
        <position position="1"/>
    </location>
</feature>
<dbReference type="GO" id="GO:0016491">
    <property type="term" value="F:oxidoreductase activity"/>
    <property type="evidence" value="ECO:0007669"/>
    <property type="project" value="TreeGrafter"/>
</dbReference>
<organism evidence="2">
    <name type="scientific">mine drainage metagenome</name>
    <dbReference type="NCBI Taxonomy" id="410659"/>
    <lineage>
        <taxon>unclassified sequences</taxon>
        <taxon>metagenomes</taxon>
        <taxon>ecological metagenomes</taxon>
    </lineage>
</organism>
<name>T0Z308_9ZZZZ</name>
<dbReference type="SMART" id="SM00567">
    <property type="entry name" value="EZ_HEAT"/>
    <property type="match status" value="4"/>
</dbReference>
<dbReference type="AlphaFoldDB" id="T0Z308"/>
<sequence length="280" mass="29486">IVDRYATEPSGSRPAFLVALGRIRDPRALPTLLAATEEPASPTVVSAIHALGDLGLRKGAPRLRMLLTSPVRTIRGSAAEGLGRLGGGGDVAPLMERLADPDPWVRRGASVGLGYLRARRAASALRARLSDPDSEVRLAAVWAIGRIGDPRSRPRLLAMLEEAVSPSRQGEGDTGASGGAGASVIAEREGSLRLRSDAPQTLLDALLLALAREAARSAPAERGRILEALGRAVETLPWGQADRPLALPRMEHRDRGPAPSRREVSRGLLPGREKGGGPGR</sequence>
<dbReference type="PANTHER" id="PTHR12697">
    <property type="entry name" value="PBS LYASE HEAT-LIKE PROTEIN"/>
    <property type="match status" value="1"/>
</dbReference>
<gene>
    <name evidence="2" type="ORF">B1B_14095</name>
</gene>
<dbReference type="Gene3D" id="1.25.10.10">
    <property type="entry name" value="Leucine-rich Repeat Variant"/>
    <property type="match status" value="2"/>
</dbReference>
<dbReference type="EMBL" id="AUZY01009308">
    <property type="protein sequence ID" value="EQD42336.1"/>
    <property type="molecule type" value="Genomic_DNA"/>
</dbReference>
<dbReference type="PANTHER" id="PTHR12697:SF5">
    <property type="entry name" value="DEOXYHYPUSINE HYDROXYLASE"/>
    <property type="match status" value="1"/>
</dbReference>
<dbReference type="InterPro" id="IPR011989">
    <property type="entry name" value="ARM-like"/>
</dbReference>
<feature type="region of interest" description="Disordered" evidence="1">
    <location>
        <begin position="237"/>
        <end position="280"/>
    </location>
</feature>